<sequence length="72" mass="8055">MTNDNASNNHTSAKAVAKRLKKRNIGADWHALKRNLGCYGHIVQLGVEDFMGAITQKAVVETKQTIWEYNPT</sequence>
<gene>
    <name evidence="1" type="ORF">BD310DRAFT_768910</name>
</gene>
<reference evidence="1 2" key="1">
    <citation type="submission" date="2019-01" db="EMBL/GenBank/DDBJ databases">
        <title>Draft genome sequences of three monokaryotic isolates of the white-rot basidiomycete fungus Dichomitus squalens.</title>
        <authorList>
            <consortium name="DOE Joint Genome Institute"/>
            <person name="Lopez S.C."/>
            <person name="Andreopoulos B."/>
            <person name="Pangilinan J."/>
            <person name="Lipzen A."/>
            <person name="Riley R."/>
            <person name="Ahrendt S."/>
            <person name="Ng V."/>
            <person name="Barry K."/>
            <person name="Daum C."/>
            <person name="Grigoriev I.V."/>
            <person name="Hilden K.S."/>
            <person name="Makela M.R."/>
            <person name="de Vries R.P."/>
        </authorList>
    </citation>
    <scope>NUCLEOTIDE SEQUENCE [LARGE SCALE GENOMIC DNA]</scope>
    <source>
        <strain evidence="1 2">CBS 464.89</strain>
    </source>
</reference>
<dbReference type="EMBL" id="ML145278">
    <property type="protein sequence ID" value="TBU51897.1"/>
    <property type="molecule type" value="Genomic_DNA"/>
</dbReference>
<protein>
    <submittedName>
        <fullName evidence="1">Uncharacterized protein</fullName>
    </submittedName>
</protein>
<evidence type="ECO:0000313" key="1">
    <source>
        <dbReference type="EMBL" id="TBU51897.1"/>
    </source>
</evidence>
<feature type="non-terminal residue" evidence="1">
    <location>
        <position position="72"/>
    </location>
</feature>
<keyword evidence="2" id="KW-1185">Reference proteome</keyword>
<evidence type="ECO:0000313" key="2">
    <source>
        <dbReference type="Proteomes" id="UP000292082"/>
    </source>
</evidence>
<accession>A0A4Q9PFC5</accession>
<name>A0A4Q9PFC5_9APHY</name>
<dbReference type="AlphaFoldDB" id="A0A4Q9PFC5"/>
<proteinExistence type="predicted"/>
<dbReference type="Proteomes" id="UP000292082">
    <property type="component" value="Unassembled WGS sequence"/>
</dbReference>
<organism evidence="1 2">
    <name type="scientific">Dichomitus squalens</name>
    <dbReference type="NCBI Taxonomy" id="114155"/>
    <lineage>
        <taxon>Eukaryota</taxon>
        <taxon>Fungi</taxon>
        <taxon>Dikarya</taxon>
        <taxon>Basidiomycota</taxon>
        <taxon>Agaricomycotina</taxon>
        <taxon>Agaricomycetes</taxon>
        <taxon>Polyporales</taxon>
        <taxon>Polyporaceae</taxon>
        <taxon>Dichomitus</taxon>
    </lineage>
</organism>